<organism evidence="4 5">
    <name type="scientific">Serendipita vermifera MAFF 305830</name>
    <dbReference type="NCBI Taxonomy" id="933852"/>
    <lineage>
        <taxon>Eukaryota</taxon>
        <taxon>Fungi</taxon>
        <taxon>Dikarya</taxon>
        <taxon>Basidiomycota</taxon>
        <taxon>Agaricomycotina</taxon>
        <taxon>Agaricomycetes</taxon>
        <taxon>Sebacinales</taxon>
        <taxon>Serendipitaceae</taxon>
        <taxon>Serendipita</taxon>
    </lineage>
</organism>
<evidence type="ECO:0000256" key="3">
    <source>
        <dbReference type="SAM" id="MobiDB-lite"/>
    </source>
</evidence>
<dbReference type="GO" id="GO:0000723">
    <property type="term" value="P:telomere maintenance"/>
    <property type="evidence" value="ECO:0007669"/>
    <property type="project" value="TreeGrafter"/>
</dbReference>
<protein>
    <recommendedName>
        <fullName evidence="6">RecA family profile 1 domain-containing protein</fullName>
    </recommendedName>
</protein>
<name>A0A0C2XME9_SERVB</name>
<dbReference type="GO" id="GO:0042148">
    <property type="term" value="P:DNA strand invasion"/>
    <property type="evidence" value="ECO:0007669"/>
    <property type="project" value="TreeGrafter"/>
</dbReference>
<dbReference type="GO" id="GO:0008094">
    <property type="term" value="F:ATP-dependent activity, acting on DNA"/>
    <property type="evidence" value="ECO:0007669"/>
    <property type="project" value="TreeGrafter"/>
</dbReference>
<keyword evidence="5" id="KW-1185">Reference proteome</keyword>
<dbReference type="STRING" id="933852.A0A0C2XME9"/>
<sequence>MPIRLRALVSSLSLSRDAYEDLITDLEGLDITTADDLVLRYAFEELLPLISAAKANPSRLKELCDAAVASLVPDPVLGSDLYATESEFRLGLGDCPQLGAINVDLSLRLPLYGVVEVAGLPNTGKTLLVLQTVLNYLLGHPRASAHWIDPLGVFSPEGASQVTRELVLRNASESEDVLSRLQIAGCTDLAAVYDILDGITSQAKTSTEGARQTRFIVIDPITPLLGPGLTNESSKGHANMVTFMRHLASVSRELGLVCFLINTATKATPPPTQTGKTPPPTTYKPSLGPSYSYLTDTSLFLSRASSDSRRDVKAEFQIKVTKFGKAVRVYW</sequence>
<feature type="region of interest" description="Disordered" evidence="3">
    <location>
        <begin position="268"/>
        <end position="287"/>
    </location>
</feature>
<dbReference type="HOGENOM" id="CLU_048777_0_0_1"/>
<dbReference type="PANTHER" id="PTHR46457:SF1">
    <property type="entry name" value="DNA REPAIR PROTEIN RAD51 HOMOLOG 4"/>
    <property type="match status" value="1"/>
</dbReference>
<proteinExistence type="predicted"/>
<dbReference type="GO" id="GO:0033063">
    <property type="term" value="C:Rad51B-Rad51C-Rad51D-XRCC2 complex"/>
    <property type="evidence" value="ECO:0007669"/>
    <property type="project" value="TreeGrafter"/>
</dbReference>
<dbReference type="PANTHER" id="PTHR46457">
    <property type="entry name" value="DNA REPAIR PROTEIN RAD51 HOMOLOG 4"/>
    <property type="match status" value="1"/>
</dbReference>
<dbReference type="GO" id="GO:0005657">
    <property type="term" value="C:replication fork"/>
    <property type="evidence" value="ECO:0007669"/>
    <property type="project" value="TreeGrafter"/>
</dbReference>
<dbReference type="GO" id="GO:0000724">
    <property type="term" value="P:double-strand break repair via homologous recombination"/>
    <property type="evidence" value="ECO:0007669"/>
    <property type="project" value="TreeGrafter"/>
</dbReference>
<dbReference type="GO" id="GO:0007131">
    <property type="term" value="P:reciprocal meiotic recombination"/>
    <property type="evidence" value="ECO:0007669"/>
    <property type="project" value="TreeGrafter"/>
</dbReference>
<dbReference type="InterPro" id="IPR051988">
    <property type="entry name" value="HRR_RAD51_Paralog"/>
</dbReference>
<comment type="subcellular location">
    <subcellularLocation>
        <location evidence="1">Nucleus</location>
    </subcellularLocation>
</comment>
<evidence type="ECO:0000313" key="5">
    <source>
        <dbReference type="Proteomes" id="UP000054097"/>
    </source>
</evidence>
<accession>A0A0C2XME9</accession>
<dbReference type="EMBL" id="KN824286">
    <property type="protein sequence ID" value="KIM30122.1"/>
    <property type="molecule type" value="Genomic_DNA"/>
</dbReference>
<reference evidence="5" key="2">
    <citation type="submission" date="2015-01" db="EMBL/GenBank/DDBJ databases">
        <title>Evolutionary Origins and Diversification of the Mycorrhizal Mutualists.</title>
        <authorList>
            <consortium name="DOE Joint Genome Institute"/>
            <consortium name="Mycorrhizal Genomics Consortium"/>
            <person name="Kohler A."/>
            <person name="Kuo A."/>
            <person name="Nagy L.G."/>
            <person name="Floudas D."/>
            <person name="Copeland A."/>
            <person name="Barry K.W."/>
            <person name="Cichocki N."/>
            <person name="Veneault-Fourrey C."/>
            <person name="LaButti K."/>
            <person name="Lindquist E.A."/>
            <person name="Lipzen A."/>
            <person name="Lundell T."/>
            <person name="Morin E."/>
            <person name="Murat C."/>
            <person name="Riley R."/>
            <person name="Ohm R."/>
            <person name="Sun H."/>
            <person name="Tunlid A."/>
            <person name="Henrissat B."/>
            <person name="Grigoriev I.V."/>
            <person name="Hibbett D.S."/>
            <person name="Martin F."/>
        </authorList>
    </citation>
    <scope>NUCLEOTIDE SEQUENCE [LARGE SCALE GENOMIC DNA]</scope>
    <source>
        <strain evidence="5">MAFF 305830</strain>
    </source>
</reference>
<keyword evidence="2" id="KW-0539">Nucleus</keyword>
<dbReference type="OrthoDB" id="336321at2759"/>
<evidence type="ECO:0008006" key="6">
    <source>
        <dbReference type="Google" id="ProtNLM"/>
    </source>
</evidence>
<gene>
    <name evidence="4" type="ORF">M408DRAFT_66825</name>
</gene>
<evidence type="ECO:0000256" key="1">
    <source>
        <dbReference type="ARBA" id="ARBA00004123"/>
    </source>
</evidence>
<dbReference type="Proteomes" id="UP000054097">
    <property type="component" value="Unassembled WGS sequence"/>
</dbReference>
<dbReference type="GO" id="GO:0000400">
    <property type="term" value="F:four-way junction DNA binding"/>
    <property type="evidence" value="ECO:0007669"/>
    <property type="project" value="TreeGrafter"/>
</dbReference>
<feature type="compositionally biased region" description="Pro residues" evidence="3">
    <location>
        <begin position="268"/>
        <end position="282"/>
    </location>
</feature>
<dbReference type="GO" id="GO:0003697">
    <property type="term" value="F:single-stranded DNA binding"/>
    <property type="evidence" value="ECO:0007669"/>
    <property type="project" value="TreeGrafter"/>
</dbReference>
<reference evidence="4 5" key="1">
    <citation type="submission" date="2014-04" db="EMBL/GenBank/DDBJ databases">
        <authorList>
            <consortium name="DOE Joint Genome Institute"/>
            <person name="Kuo A."/>
            <person name="Zuccaro A."/>
            <person name="Kohler A."/>
            <person name="Nagy L.G."/>
            <person name="Floudas D."/>
            <person name="Copeland A."/>
            <person name="Barry K.W."/>
            <person name="Cichocki N."/>
            <person name="Veneault-Fourrey C."/>
            <person name="LaButti K."/>
            <person name="Lindquist E.A."/>
            <person name="Lipzen A."/>
            <person name="Lundell T."/>
            <person name="Morin E."/>
            <person name="Murat C."/>
            <person name="Sun H."/>
            <person name="Tunlid A."/>
            <person name="Henrissat B."/>
            <person name="Grigoriev I.V."/>
            <person name="Hibbett D.S."/>
            <person name="Martin F."/>
            <person name="Nordberg H.P."/>
            <person name="Cantor M.N."/>
            <person name="Hua S.X."/>
        </authorList>
    </citation>
    <scope>NUCLEOTIDE SEQUENCE [LARGE SCALE GENOMIC DNA]</scope>
    <source>
        <strain evidence="4 5">MAFF 305830</strain>
    </source>
</reference>
<dbReference type="InterPro" id="IPR027417">
    <property type="entry name" value="P-loop_NTPase"/>
</dbReference>
<evidence type="ECO:0000313" key="4">
    <source>
        <dbReference type="EMBL" id="KIM30122.1"/>
    </source>
</evidence>
<dbReference type="SUPFAM" id="SSF52540">
    <property type="entry name" value="P-loop containing nucleoside triphosphate hydrolases"/>
    <property type="match status" value="1"/>
</dbReference>
<dbReference type="GO" id="GO:0005815">
    <property type="term" value="C:microtubule organizing center"/>
    <property type="evidence" value="ECO:0007669"/>
    <property type="project" value="TreeGrafter"/>
</dbReference>
<dbReference type="Gene3D" id="3.40.50.300">
    <property type="entry name" value="P-loop containing nucleotide triphosphate hydrolases"/>
    <property type="match status" value="1"/>
</dbReference>
<evidence type="ECO:0000256" key="2">
    <source>
        <dbReference type="ARBA" id="ARBA00023242"/>
    </source>
</evidence>
<dbReference type="AlphaFoldDB" id="A0A0C2XME9"/>